<dbReference type="InterPro" id="IPR027417">
    <property type="entry name" value="P-loop_NTPase"/>
</dbReference>
<evidence type="ECO:0000256" key="2">
    <source>
        <dbReference type="ARBA" id="ARBA00022475"/>
    </source>
</evidence>
<dbReference type="CDD" id="cd03216">
    <property type="entry name" value="ABC_Carb_Monos_I"/>
    <property type="match status" value="1"/>
</dbReference>
<keyword evidence="2" id="KW-1003">Cell membrane</keyword>
<keyword evidence="5" id="KW-0547">Nucleotide-binding</keyword>
<reference evidence="10 11" key="1">
    <citation type="submission" date="2023-11" db="EMBL/GenBank/DDBJ databases">
        <authorList>
            <person name="Xu M."/>
            <person name="Jiang T."/>
        </authorList>
    </citation>
    <scope>NUCLEOTIDE SEQUENCE [LARGE SCALE GENOMIC DNA]</scope>
    <source>
        <strain evidence="10 11">SD</strain>
    </source>
</reference>
<dbReference type="Proteomes" id="UP001277761">
    <property type="component" value="Unassembled WGS sequence"/>
</dbReference>
<sequence length="480" mass="51203">MTHDLQITGLTKSFGPNRVLHGIDLAIGEGEVVGLMGPNGAGKSTLIKILAGVHRADGGAIRFGGSPVADLASRGDVGFIHQDLGLVDELSIVDNLRLGEAPMRRLGPLLDHRRERAEAAAALERVALDCRPETLVGDLSSGEKTLVAVARMLARGARLLIVDEATSTLPPRDALRLVDALKRTAQEEGATVIMVSHKLSEILRVTDRVVVLLDGRLVADQTAVGLDHDALVRLLVAHEAEAADRDAAPVTAPPGEELLRLEAACAGRAGPVDLQVRAGEIVGLTGLPGSGLHDVAFLAHGALRPRSGAVVRAPGAASALVPPYRERQGGFDDHAVRDNLTISALERWRAPWRLLRGGHERRDAAAMVGRLSVHPADPDRHYGELSGGNKQKVVFGRALFRDPRVYVLCEPTRGVDVPTRREIYRLIGELRDGGAAVLVVSSDFEDLLSVADRMAVVDDGRVGPFRVPSDLSDTDLEAFI</sequence>
<comment type="caution">
    <text evidence="10">The sequence shown here is derived from an EMBL/GenBank/DDBJ whole genome shotgun (WGS) entry which is preliminary data.</text>
</comment>
<gene>
    <name evidence="10" type="ORF">SK069_13875</name>
</gene>
<keyword evidence="7" id="KW-1278">Translocase</keyword>
<proteinExistence type="predicted"/>
<evidence type="ECO:0000256" key="1">
    <source>
        <dbReference type="ARBA" id="ARBA00022448"/>
    </source>
</evidence>
<evidence type="ECO:0000256" key="8">
    <source>
        <dbReference type="ARBA" id="ARBA00023136"/>
    </source>
</evidence>
<keyword evidence="11" id="KW-1185">Reference proteome</keyword>
<evidence type="ECO:0000313" key="11">
    <source>
        <dbReference type="Proteomes" id="UP001277761"/>
    </source>
</evidence>
<keyword evidence="8" id="KW-0472">Membrane</keyword>
<evidence type="ECO:0000256" key="5">
    <source>
        <dbReference type="ARBA" id="ARBA00022741"/>
    </source>
</evidence>
<dbReference type="InterPro" id="IPR003593">
    <property type="entry name" value="AAA+_ATPase"/>
</dbReference>
<dbReference type="RefSeq" id="WP_319954846.1">
    <property type="nucleotide sequence ID" value="NZ_JAXAVX010000007.1"/>
</dbReference>
<feature type="domain" description="ABC transporter" evidence="9">
    <location>
        <begin position="253"/>
        <end position="480"/>
    </location>
</feature>
<accession>A0ABU4VPK1</accession>
<evidence type="ECO:0000256" key="4">
    <source>
        <dbReference type="ARBA" id="ARBA00022737"/>
    </source>
</evidence>
<evidence type="ECO:0000259" key="9">
    <source>
        <dbReference type="PROSITE" id="PS50893"/>
    </source>
</evidence>
<dbReference type="Pfam" id="PF00005">
    <property type="entry name" value="ABC_tran"/>
    <property type="match status" value="2"/>
</dbReference>
<keyword evidence="4" id="KW-0677">Repeat</keyword>
<dbReference type="InterPro" id="IPR050107">
    <property type="entry name" value="ABC_carbohydrate_import_ATPase"/>
</dbReference>
<dbReference type="Gene3D" id="3.40.50.300">
    <property type="entry name" value="P-loop containing nucleotide triphosphate hydrolases"/>
    <property type="match status" value="2"/>
</dbReference>
<dbReference type="InterPro" id="IPR003439">
    <property type="entry name" value="ABC_transporter-like_ATP-bd"/>
</dbReference>
<keyword evidence="3" id="KW-0762">Sugar transport</keyword>
<keyword evidence="6 10" id="KW-0067">ATP-binding</keyword>
<evidence type="ECO:0000313" key="10">
    <source>
        <dbReference type="EMBL" id="MDX8152690.1"/>
    </source>
</evidence>
<dbReference type="PANTHER" id="PTHR43790:SF3">
    <property type="entry name" value="D-ALLOSE IMPORT ATP-BINDING PROTEIN ALSA-RELATED"/>
    <property type="match status" value="1"/>
</dbReference>
<evidence type="ECO:0000256" key="7">
    <source>
        <dbReference type="ARBA" id="ARBA00022967"/>
    </source>
</evidence>
<evidence type="ECO:0000256" key="6">
    <source>
        <dbReference type="ARBA" id="ARBA00022840"/>
    </source>
</evidence>
<dbReference type="SUPFAM" id="SSF52540">
    <property type="entry name" value="P-loop containing nucleoside triphosphate hydrolases"/>
    <property type="match status" value="2"/>
</dbReference>
<keyword evidence="1" id="KW-0813">Transport</keyword>
<name>A0ABU4VPK1_9ACTN</name>
<dbReference type="PROSITE" id="PS50893">
    <property type="entry name" value="ABC_TRANSPORTER_2"/>
    <property type="match status" value="2"/>
</dbReference>
<evidence type="ECO:0000256" key="3">
    <source>
        <dbReference type="ARBA" id="ARBA00022597"/>
    </source>
</evidence>
<protein>
    <submittedName>
        <fullName evidence="10">Sugar ABC transporter ATP-binding protein</fullName>
    </submittedName>
</protein>
<dbReference type="PROSITE" id="PS00211">
    <property type="entry name" value="ABC_TRANSPORTER_1"/>
    <property type="match status" value="2"/>
</dbReference>
<dbReference type="EMBL" id="JAXAVX010000007">
    <property type="protein sequence ID" value="MDX8152690.1"/>
    <property type="molecule type" value="Genomic_DNA"/>
</dbReference>
<feature type="domain" description="ABC transporter" evidence="9">
    <location>
        <begin position="5"/>
        <end position="239"/>
    </location>
</feature>
<dbReference type="GO" id="GO:0005524">
    <property type="term" value="F:ATP binding"/>
    <property type="evidence" value="ECO:0007669"/>
    <property type="project" value="UniProtKB-KW"/>
</dbReference>
<dbReference type="InterPro" id="IPR017871">
    <property type="entry name" value="ABC_transporter-like_CS"/>
</dbReference>
<organism evidence="10 11">
    <name type="scientific">Patulibacter brassicae</name>
    <dbReference type="NCBI Taxonomy" id="1705717"/>
    <lineage>
        <taxon>Bacteria</taxon>
        <taxon>Bacillati</taxon>
        <taxon>Actinomycetota</taxon>
        <taxon>Thermoleophilia</taxon>
        <taxon>Solirubrobacterales</taxon>
        <taxon>Patulibacteraceae</taxon>
        <taxon>Patulibacter</taxon>
    </lineage>
</organism>
<dbReference type="PANTHER" id="PTHR43790">
    <property type="entry name" value="CARBOHYDRATE TRANSPORT ATP-BINDING PROTEIN MG119-RELATED"/>
    <property type="match status" value="1"/>
</dbReference>
<dbReference type="SMART" id="SM00382">
    <property type="entry name" value="AAA"/>
    <property type="match status" value="2"/>
</dbReference>